<evidence type="ECO:0000256" key="1">
    <source>
        <dbReference type="SAM" id="Phobius"/>
    </source>
</evidence>
<accession>A0A1U6JD14</accession>
<feature type="transmembrane region" description="Helical" evidence="1">
    <location>
        <begin position="44"/>
        <end position="67"/>
    </location>
</feature>
<name>A0A1U6JD14_9CLOT</name>
<keyword evidence="1" id="KW-0812">Transmembrane</keyword>
<feature type="transmembrane region" description="Helical" evidence="1">
    <location>
        <begin position="347"/>
        <end position="370"/>
    </location>
</feature>
<feature type="transmembrane region" description="Helical" evidence="1">
    <location>
        <begin position="288"/>
        <end position="312"/>
    </location>
</feature>
<evidence type="ECO:0000313" key="3">
    <source>
        <dbReference type="Proteomes" id="UP000190476"/>
    </source>
</evidence>
<dbReference type="Proteomes" id="UP000190476">
    <property type="component" value="Chromosome I"/>
</dbReference>
<organism evidence="2 3">
    <name type="scientific">Clostridium chauvoei JF4335</name>
    <dbReference type="NCBI Taxonomy" id="1351755"/>
    <lineage>
        <taxon>Bacteria</taxon>
        <taxon>Bacillati</taxon>
        <taxon>Bacillota</taxon>
        <taxon>Clostridia</taxon>
        <taxon>Eubacteriales</taxon>
        <taxon>Clostridiaceae</taxon>
        <taxon>Clostridium</taxon>
    </lineage>
</organism>
<dbReference type="EMBL" id="LT799839">
    <property type="protein sequence ID" value="SLK18221.1"/>
    <property type="molecule type" value="Genomic_DNA"/>
</dbReference>
<keyword evidence="3" id="KW-1185">Reference proteome</keyword>
<proteinExistence type="predicted"/>
<protein>
    <submittedName>
        <fullName evidence="2">Uncharacterized protein</fullName>
    </submittedName>
</protein>
<feature type="transmembrane region" description="Helical" evidence="1">
    <location>
        <begin position="261"/>
        <end position="282"/>
    </location>
</feature>
<evidence type="ECO:0000313" key="2">
    <source>
        <dbReference type="EMBL" id="SLK18221.1"/>
    </source>
</evidence>
<sequence length="380" mass="44148">MMIGLPFLKVIILMLEFTAIRIISNYLELCFYNKRKVILSKNGCFLVITVLSGLLLAYLLPYLGYVIDFNNILFNKAIILSIVLLGIVAFIRLYKYKHYNKVAKEYIKKEKVFINDGVMEDINFSTVKIDETKIDKNDLVSNIYEDKEGYEYLNSLFFLRHKNIMINSIKHIGIVIGIIFISIIVFIIFKPNVRPIVVKTFINSAPLMVFIMYTISTTERICKAMFYNCDKSLLRYSYYRNEKVILANFTSRLKKVMSINIIPAIELSLAFIIITICCGQPYSIIKVIPTCICIICLSGFFSIHHLFMYYVIQPYTAELTIKSPLFKTVNMVMYFLSYMCLRLKTSSYYFTIGVIITTIIYMIIALIVIYRVAPKTFKLK</sequence>
<keyword evidence="1" id="KW-0472">Membrane</keyword>
<gene>
    <name evidence="2" type="ORF">CCH01_14110</name>
</gene>
<dbReference type="STRING" id="1351755.CCH01_14110"/>
<reference evidence="3" key="1">
    <citation type="submission" date="2017-03" db="EMBL/GenBank/DDBJ databases">
        <authorList>
            <person name="Falquet L."/>
            <person name="Falquet L."/>
        </authorList>
    </citation>
    <scope>NUCLEOTIDE SEQUENCE [LARGE SCALE GENOMIC DNA]</scope>
</reference>
<keyword evidence="1" id="KW-1133">Transmembrane helix</keyword>
<dbReference type="AlphaFoldDB" id="A0A1U6JD14"/>
<feature type="transmembrane region" description="Helical" evidence="1">
    <location>
        <begin position="169"/>
        <end position="189"/>
    </location>
</feature>
<feature type="transmembrane region" description="Helical" evidence="1">
    <location>
        <begin position="73"/>
        <end position="94"/>
    </location>
</feature>
<feature type="transmembrane region" description="Helical" evidence="1">
    <location>
        <begin position="6"/>
        <end position="23"/>
    </location>
</feature>